<proteinExistence type="predicted"/>
<dbReference type="EMBL" id="CP147988">
    <property type="protein sequence ID" value="WXK51116.1"/>
    <property type="molecule type" value="Genomic_DNA"/>
</dbReference>
<evidence type="ECO:0000313" key="1">
    <source>
        <dbReference type="EMBL" id="WXK51116.1"/>
    </source>
</evidence>
<dbReference type="InterPro" id="IPR059206">
    <property type="entry name" value="Sll1717-like"/>
</dbReference>
<gene>
    <name evidence="1" type="ORF">V6624_05665</name>
</gene>
<dbReference type="NCBIfam" id="NF047389">
    <property type="entry name" value="ATPase_Sll1717"/>
    <property type="match status" value="1"/>
</dbReference>
<reference evidence="1 2" key="1">
    <citation type="submission" date="2024-02" db="EMBL/GenBank/DDBJ databases">
        <title>complete genome of Flavobacterium ginsenosidimutans Str. YTB16.</title>
        <authorList>
            <person name="Wang Q."/>
        </authorList>
    </citation>
    <scope>NUCLEOTIDE SEQUENCE [LARGE SCALE GENOMIC DNA]</scope>
    <source>
        <strain evidence="1 2">YTB16</strain>
    </source>
</reference>
<accession>A0ABZ2QE33</accession>
<dbReference type="Proteomes" id="UP001447857">
    <property type="component" value="Chromosome"/>
</dbReference>
<sequence>MSKLELLQKIKFGQRIAEEETESLINYFVETEDWRQLYSGEIDVIYGPKGAGKSALYTILEKYREDLFFHKNIILTTAENPRGNTVFEGLTVSPPTGETEFVRLWKLYFLVITITIFNDWKVTNKQLKKLNDHLEEAKLIPRQPGLKAILRACREYLSKLESISPNIEIDNMTGNLSAGLKITFQQPTDEEYDAGMISIDELYQLLEDGLNESKFNLWIAVDRLDVAFTENLELETNALKALFKTYRDLSNLQHLKIKIFLRDDIWKRITEEGFREASHITKTLTILWSKESLLNLITRRILNNTELVDNYEIDVEDIMSDYQKQEELFYTLFPDQIDVGDKKPKTLDWILSRLRDGKGIIAPRELVHLFNEARQEQVKKIQLGQNDLEKENIIGRQAFKNALNEVSKVRLQQTIYPEYPSLKEYIEKLEGEKTEQTVQNLSKIWGLSIAEAGKIIKKLLDIGFMELKGEKSNQRYWVPFIYRGELNMSQGKSE</sequence>
<name>A0ABZ2QE33_9FLAO</name>
<organism evidence="1 2">
    <name type="scientific">Flavobacterium ginsenosidimutans</name>
    <dbReference type="NCBI Taxonomy" id="687844"/>
    <lineage>
        <taxon>Bacteria</taxon>
        <taxon>Pseudomonadati</taxon>
        <taxon>Bacteroidota</taxon>
        <taxon>Flavobacteriia</taxon>
        <taxon>Flavobacteriales</taxon>
        <taxon>Flavobacteriaceae</taxon>
        <taxon>Flavobacterium</taxon>
    </lineage>
</organism>
<dbReference type="RefSeq" id="WP_338841228.1">
    <property type="nucleotide sequence ID" value="NZ_CP147988.1"/>
</dbReference>
<protein>
    <recommendedName>
        <fullName evidence="3">ATPase domain-containing protein</fullName>
    </recommendedName>
</protein>
<evidence type="ECO:0008006" key="3">
    <source>
        <dbReference type="Google" id="ProtNLM"/>
    </source>
</evidence>
<evidence type="ECO:0000313" key="2">
    <source>
        <dbReference type="Proteomes" id="UP001447857"/>
    </source>
</evidence>
<keyword evidence="2" id="KW-1185">Reference proteome</keyword>